<dbReference type="EMBL" id="FWYE01000001">
    <property type="protein sequence ID" value="SMD30399.1"/>
    <property type="molecule type" value="Genomic_DNA"/>
</dbReference>
<dbReference type="SUPFAM" id="SSF54631">
    <property type="entry name" value="CBS-domain pair"/>
    <property type="match status" value="1"/>
</dbReference>
<dbReference type="Pfam" id="PF00571">
    <property type="entry name" value="CBS"/>
    <property type="match status" value="2"/>
</dbReference>
<evidence type="ECO:0000256" key="1">
    <source>
        <dbReference type="PROSITE-ProRule" id="PRU00703"/>
    </source>
</evidence>
<dbReference type="Proteomes" id="UP000192315">
    <property type="component" value="Unassembled WGS sequence"/>
</dbReference>
<reference evidence="3 4" key="1">
    <citation type="submission" date="2017-04" db="EMBL/GenBank/DDBJ databases">
        <authorList>
            <person name="Varghese N."/>
            <person name="Submissions S."/>
        </authorList>
    </citation>
    <scope>NUCLEOTIDE SEQUENCE [LARGE SCALE GENOMIC DNA]</scope>
    <source>
        <strain evidence="3 4">DSM 9789</strain>
    </source>
</reference>
<feature type="domain" description="CBS" evidence="2">
    <location>
        <begin position="57"/>
        <end position="113"/>
    </location>
</feature>
<name>A0A8G2FVV0_PICTO</name>
<dbReference type="InterPro" id="IPR046342">
    <property type="entry name" value="CBS_dom_sf"/>
</dbReference>
<sequence>MNKRNPLSFAFKMCMDLNARAVVVIDNNNYVLGQITLSDMISLGEGKLQTLRVYEAGIVPVIRVHCSAPATDLIRIFRDKDPPIVAVVDSNEKFVGTILEREILKYISDVLDTKN</sequence>
<proteinExistence type="predicted"/>
<dbReference type="Gene3D" id="3.10.580.10">
    <property type="entry name" value="CBS-domain"/>
    <property type="match status" value="1"/>
</dbReference>
<keyword evidence="1" id="KW-0129">CBS domain</keyword>
<organism evidence="3 4">
    <name type="scientific">Picrophilus torridus (strain ATCC 700027 / DSM 9790 / JCM 10055 / NBRC 100828 / KAW 2/3)</name>
    <dbReference type="NCBI Taxonomy" id="1122961"/>
    <lineage>
        <taxon>Archaea</taxon>
        <taxon>Methanobacteriati</taxon>
        <taxon>Thermoplasmatota</taxon>
        <taxon>Thermoplasmata</taxon>
        <taxon>Thermoplasmatales</taxon>
        <taxon>Picrophilaceae</taxon>
        <taxon>Picrophilus</taxon>
    </lineage>
</organism>
<dbReference type="CDD" id="cd04603">
    <property type="entry name" value="CBS_pair_KefB_assoc"/>
    <property type="match status" value="1"/>
</dbReference>
<keyword evidence="4" id="KW-1185">Reference proteome</keyword>
<dbReference type="PROSITE" id="PS51371">
    <property type="entry name" value="CBS"/>
    <property type="match status" value="1"/>
</dbReference>
<dbReference type="RefSeq" id="WP_236719343.1">
    <property type="nucleotide sequence ID" value="NZ_FWYE01000001.1"/>
</dbReference>
<evidence type="ECO:0000259" key="2">
    <source>
        <dbReference type="PROSITE" id="PS51371"/>
    </source>
</evidence>
<protein>
    <submittedName>
        <fullName evidence="3">CBS domain-containing protein</fullName>
    </submittedName>
</protein>
<evidence type="ECO:0000313" key="3">
    <source>
        <dbReference type="EMBL" id="SMD30399.1"/>
    </source>
</evidence>
<comment type="caution">
    <text evidence="3">The sequence shown here is derived from an EMBL/GenBank/DDBJ whole genome shotgun (WGS) entry which is preliminary data.</text>
</comment>
<dbReference type="InterPro" id="IPR000644">
    <property type="entry name" value="CBS_dom"/>
</dbReference>
<accession>A0A8G2FVV0</accession>
<gene>
    <name evidence="3" type="ORF">SAMN02745355_0279</name>
</gene>
<dbReference type="AlphaFoldDB" id="A0A8G2FVV0"/>
<evidence type="ECO:0000313" key="4">
    <source>
        <dbReference type="Proteomes" id="UP000192315"/>
    </source>
</evidence>